<feature type="compositionally biased region" description="Basic and acidic residues" evidence="1">
    <location>
        <begin position="38"/>
        <end position="49"/>
    </location>
</feature>
<accession>A0AAV5VPA4</accession>
<protein>
    <submittedName>
        <fullName evidence="2">Uncharacterized protein</fullName>
    </submittedName>
</protein>
<dbReference type="EMBL" id="BTSY01000004">
    <property type="protein sequence ID" value="GMT21517.1"/>
    <property type="molecule type" value="Genomic_DNA"/>
</dbReference>
<feature type="compositionally biased region" description="Basic residues" evidence="1">
    <location>
        <begin position="14"/>
        <end position="37"/>
    </location>
</feature>
<dbReference type="Proteomes" id="UP001432322">
    <property type="component" value="Unassembled WGS sequence"/>
</dbReference>
<feature type="region of interest" description="Disordered" evidence="1">
    <location>
        <begin position="1"/>
        <end position="79"/>
    </location>
</feature>
<sequence length="79" mass="8904">RGEMEKLQAQKAPVRTHTRPRGPSRVRKYIRSGKKFRGRAEGVSEEGDKCSPPIARPTACQGVGNSRVRFRPLHRSHAQ</sequence>
<organism evidence="2 3">
    <name type="scientific">Pristionchus fissidentatus</name>
    <dbReference type="NCBI Taxonomy" id="1538716"/>
    <lineage>
        <taxon>Eukaryota</taxon>
        <taxon>Metazoa</taxon>
        <taxon>Ecdysozoa</taxon>
        <taxon>Nematoda</taxon>
        <taxon>Chromadorea</taxon>
        <taxon>Rhabditida</taxon>
        <taxon>Rhabditina</taxon>
        <taxon>Diplogasteromorpha</taxon>
        <taxon>Diplogasteroidea</taxon>
        <taxon>Neodiplogasteridae</taxon>
        <taxon>Pristionchus</taxon>
    </lineage>
</organism>
<proteinExistence type="predicted"/>
<name>A0AAV5VPA4_9BILA</name>
<dbReference type="AlphaFoldDB" id="A0AAV5VPA4"/>
<feature type="compositionally biased region" description="Basic residues" evidence="1">
    <location>
        <begin position="68"/>
        <end position="79"/>
    </location>
</feature>
<keyword evidence="3" id="KW-1185">Reference proteome</keyword>
<gene>
    <name evidence="2" type="ORF">PFISCL1PPCAC_12814</name>
</gene>
<evidence type="ECO:0000313" key="2">
    <source>
        <dbReference type="EMBL" id="GMT21517.1"/>
    </source>
</evidence>
<comment type="caution">
    <text evidence="2">The sequence shown here is derived from an EMBL/GenBank/DDBJ whole genome shotgun (WGS) entry which is preliminary data.</text>
</comment>
<feature type="non-terminal residue" evidence="2">
    <location>
        <position position="79"/>
    </location>
</feature>
<reference evidence="2" key="1">
    <citation type="submission" date="2023-10" db="EMBL/GenBank/DDBJ databases">
        <title>Genome assembly of Pristionchus species.</title>
        <authorList>
            <person name="Yoshida K."/>
            <person name="Sommer R.J."/>
        </authorList>
    </citation>
    <scope>NUCLEOTIDE SEQUENCE</scope>
    <source>
        <strain evidence="2">RS5133</strain>
    </source>
</reference>
<feature type="non-terminal residue" evidence="2">
    <location>
        <position position="1"/>
    </location>
</feature>
<evidence type="ECO:0000313" key="3">
    <source>
        <dbReference type="Proteomes" id="UP001432322"/>
    </source>
</evidence>
<evidence type="ECO:0000256" key="1">
    <source>
        <dbReference type="SAM" id="MobiDB-lite"/>
    </source>
</evidence>